<dbReference type="InterPro" id="IPR001789">
    <property type="entry name" value="Sig_transdc_resp-reg_receiver"/>
</dbReference>
<proteinExistence type="predicted"/>
<gene>
    <name evidence="6" type="ORF">ACFQ1O_03165</name>
</gene>
<dbReference type="SUPFAM" id="SSF52172">
    <property type="entry name" value="CheY-like"/>
    <property type="match status" value="1"/>
</dbReference>
<dbReference type="PANTHER" id="PTHR43214">
    <property type="entry name" value="TWO-COMPONENT RESPONSE REGULATOR"/>
    <property type="match status" value="1"/>
</dbReference>
<dbReference type="SMART" id="SM00448">
    <property type="entry name" value="REC"/>
    <property type="match status" value="1"/>
</dbReference>
<keyword evidence="7" id="KW-1185">Reference proteome</keyword>
<sequence>MGEKIRIHLTDDHQIIIDGLLAVLKLEDDFEVVGFSLNGHNLYERLTSNKADILIMDINMPDIDGIDILKSFQAKGLPCKTIILSSYDDLKVIKEVLKLGVSGYLSKKCAGENITDAIRAVYRGEQYFSDTIKNKIVNSFSGIENNGSTDGETAPIPYNITKRELEILQLISQEFSTKDISKELALSPNTVDTHRKKLMRKLQVKNSIGLVKFAIKNNLV</sequence>
<name>A0ABW3HZK2_9FLAO</name>
<dbReference type="InterPro" id="IPR039420">
    <property type="entry name" value="WalR-like"/>
</dbReference>
<accession>A0ABW3HZK2</accession>
<evidence type="ECO:0000259" key="4">
    <source>
        <dbReference type="PROSITE" id="PS50043"/>
    </source>
</evidence>
<dbReference type="InterPro" id="IPR000792">
    <property type="entry name" value="Tscrpt_reg_LuxR_C"/>
</dbReference>
<evidence type="ECO:0000256" key="3">
    <source>
        <dbReference type="PROSITE-ProRule" id="PRU00169"/>
    </source>
</evidence>
<evidence type="ECO:0000313" key="7">
    <source>
        <dbReference type="Proteomes" id="UP001596997"/>
    </source>
</evidence>
<dbReference type="CDD" id="cd17535">
    <property type="entry name" value="REC_NarL-like"/>
    <property type="match status" value="1"/>
</dbReference>
<dbReference type="EMBL" id="JBHTJM010000003">
    <property type="protein sequence ID" value="MFD0963000.1"/>
    <property type="molecule type" value="Genomic_DNA"/>
</dbReference>
<dbReference type="Proteomes" id="UP001596997">
    <property type="component" value="Unassembled WGS sequence"/>
</dbReference>
<dbReference type="RefSeq" id="WP_377713266.1">
    <property type="nucleotide sequence ID" value="NZ_JBHTJM010000003.1"/>
</dbReference>
<reference evidence="7" key="1">
    <citation type="journal article" date="2019" name="Int. J. Syst. Evol. Microbiol.">
        <title>The Global Catalogue of Microorganisms (GCM) 10K type strain sequencing project: providing services to taxonomists for standard genome sequencing and annotation.</title>
        <authorList>
            <consortium name="The Broad Institute Genomics Platform"/>
            <consortium name="The Broad Institute Genome Sequencing Center for Infectious Disease"/>
            <person name="Wu L."/>
            <person name="Ma J."/>
        </authorList>
    </citation>
    <scope>NUCLEOTIDE SEQUENCE [LARGE SCALE GENOMIC DNA]</scope>
    <source>
        <strain evidence="7">CCUG 62114</strain>
    </source>
</reference>
<dbReference type="SMART" id="SM00421">
    <property type="entry name" value="HTH_LUXR"/>
    <property type="match status" value="1"/>
</dbReference>
<dbReference type="PANTHER" id="PTHR43214:SF43">
    <property type="entry name" value="TWO-COMPONENT RESPONSE REGULATOR"/>
    <property type="match status" value="1"/>
</dbReference>
<keyword evidence="1 3" id="KW-0597">Phosphoprotein</keyword>
<dbReference type="Pfam" id="PF00196">
    <property type="entry name" value="GerE"/>
    <property type="match status" value="1"/>
</dbReference>
<organism evidence="6 7">
    <name type="scientific">Pseudofulvibacter geojedonensis</name>
    <dbReference type="NCBI Taxonomy" id="1123758"/>
    <lineage>
        <taxon>Bacteria</taxon>
        <taxon>Pseudomonadati</taxon>
        <taxon>Bacteroidota</taxon>
        <taxon>Flavobacteriia</taxon>
        <taxon>Flavobacteriales</taxon>
        <taxon>Flavobacteriaceae</taxon>
        <taxon>Pseudofulvibacter</taxon>
    </lineage>
</organism>
<feature type="domain" description="HTH luxR-type" evidence="4">
    <location>
        <begin position="152"/>
        <end position="218"/>
    </location>
</feature>
<dbReference type="PROSITE" id="PS50110">
    <property type="entry name" value="RESPONSE_REGULATORY"/>
    <property type="match status" value="1"/>
</dbReference>
<evidence type="ECO:0000256" key="2">
    <source>
        <dbReference type="ARBA" id="ARBA00023125"/>
    </source>
</evidence>
<dbReference type="Pfam" id="PF00072">
    <property type="entry name" value="Response_reg"/>
    <property type="match status" value="1"/>
</dbReference>
<feature type="modified residue" description="4-aspartylphosphate" evidence="3">
    <location>
        <position position="57"/>
    </location>
</feature>
<dbReference type="InterPro" id="IPR058245">
    <property type="entry name" value="NreC/VraR/RcsB-like_REC"/>
</dbReference>
<evidence type="ECO:0000259" key="5">
    <source>
        <dbReference type="PROSITE" id="PS50110"/>
    </source>
</evidence>
<keyword evidence="2" id="KW-0238">DNA-binding</keyword>
<comment type="caution">
    <text evidence="6">The sequence shown here is derived from an EMBL/GenBank/DDBJ whole genome shotgun (WGS) entry which is preliminary data.</text>
</comment>
<dbReference type="PRINTS" id="PR00038">
    <property type="entry name" value="HTHLUXR"/>
</dbReference>
<dbReference type="InterPro" id="IPR011006">
    <property type="entry name" value="CheY-like_superfamily"/>
</dbReference>
<protein>
    <submittedName>
        <fullName evidence="6">Response regulator</fullName>
    </submittedName>
</protein>
<evidence type="ECO:0000313" key="6">
    <source>
        <dbReference type="EMBL" id="MFD0963000.1"/>
    </source>
</evidence>
<evidence type="ECO:0000256" key="1">
    <source>
        <dbReference type="ARBA" id="ARBA00022553"/>
    </source>
</evidence>
<dbReference type="SUPFAM" id="SSF46894">
    <property type="entry name" value="C-terminal effector domain of the bipartite response regulators"/>
    <property type="match status" value="1"/>
</dbReference>
<dbReference type="CDD" id="cd06170">
    <property type="entry name" value="LuxR_C_like"/>
    <property type="match status" value="1"/>
</dbReference>
<dbReference type="InterPro" id="IPR016032">
    <property type="entry name" value="Sig_transdc_resp-reg_C-effctor"/>
</dbReference>
<feature type="domain" description="Response regulatory" evidence="5">
    <location>
        <begin position="6"/>
        <end position="122"/>
    </location>
</feature>
<dbReference type="PROSITE" id="PS50043">
    <property type="entry name" value="HTH_LUXR_2"/>
    <property type="match status" value="1"/>
</dbReference>
<dbReference type="Gene3D" id="3.40.50.2300">
    <property type="match status" value="1"/>
</dbReference>